<evidence type="ECO:0000256" key="7">
    <source>
        <dbReference type="SAM" id="Phobius"/>
    </source>
</evidence>
<keyword evidence="3 7" id="KW-1133">Transmembrane helix</keyword>
<evidence type="ECO:0000256" key="6">
    <source>
        <dbReference type="SAM" id="MobiDB-lite"/>
    </source>
</evidence>
<proteinExistence type="inferred from homology"/>
<comment type="similarity">
    <text evidence="5">Belongs to the SAT4 family.</text>
</comment>
<keyword evidence="4 7" id="KW-0472">Membrane</keyword>
<evidence type="ECO:0000256" key="3">
    <source>
        <dbReference type="ARBA" id="ARBA00022989"/>
    </source>
</evidence>
<keyword evidence="10" id="KW-1185">Reference proteome</keyword>
<feature type="transmembrane region" description="Helical" evidence="7">
    <location>
        <begin position="179"/>
        <end position="199"/>
    </location>
</feature>
<evidence type="ECO:0000313" key="9">
    <source>
        <dbReference type="EMBL" id="OIW25047.1"/>
    </source>
</evidence>
<dbReference type="Proteomes" id="UP000182658">
    <property type="component" value="Unassembled WGS sequence"/>
</dbReference>
<comment type="subcellular location">
    <subcellularLocation>
        <location evidence="1">Membrane</location>
        <topology evidence="1">Multi-pass membrane protein</topology>
    </subcellularLocation>
</comment>
<feature type="domain" description="Rhodopsin" evidence="8">
    <location>
        <begin position="38"/>
        <end position="274"/>
    </location>
</feature>
<reference evidence="9 10" key="1">
    <citation type="submission" date="2016-10" db="EMBL/GenBank/DDBJ databases">
        <title>Draft genome sequence of Coniochaeta ligniaria NRRL30616, a lignocellulolytic fungus for bioabatement of inhibitors in plant biomass hydrolysates.</title>
        <authorList>
            <consortium name="DOE Joint Genome Institute"/>
            <person name="Jimenez D.J."/>
            <person name="Hector R.E."/>
            <person name="Riley R."/>
            <person name="Sun H."/>
            <person name="Grigoriev I.V."/>
            <person name="Van Elsas J.D."/>
            <person name="Nichols N.N."/>
        </authorList>
    </citation>
    <scope>NUCLEOTIDE SEQUENCE [LARGE SCALE GENOMIC DNA]</scope>
    <source>
        <strain evidence="9 10">NRRL 30616</strain>
    </source>
</reference>
<feature type="region of interest" description="Disordered" evidence="6">
    <location>
        <begin position="329"/>
        <end position="376"/>
    </location>
</feature>
<dbReference type="Pfam" id="PF20684">
    <property type="entry name" value="Fung_rhodopsin"/>
    <property type="match status" value="1"/>
</dbReference>
<dbReference type="OrthoDB" id="5329176at2759"/>
<keyword evidence="2 7" id="KW-0812">Transmembrane</keyword>
<name>A0A1J7IBJ1_9PEZI</name>
<evidence type="ECO:0000256" key="1">
    <source>
        <dbReference type="ARBA" id="ARBA00004141"/>
    </source>
</evidence>
<feature type="transmembrane region" description="Helical" evidence="7">
    <location>
        <begin position="20"/>
        <end position="42"/>
    </location>
</feature>
<protein>
    <recommendedName>
        <fullName evidence="8">Rhodopsin domain-containing protein</fullName>
    </recommendedName>
</protein>
<gene>
    <name evidence="9" type="ORF">CONLIGDRAFT_648110</name>
</gene>
<accession>A0A1J7IBJ1</accession>
<feature type="transmembrane region" description="Helical" evidence="7">
    <location>
        <begin position="103"/>
        <end position="124"/>
    </location>
</feature>
<evidence type="ECO:0000259" key="8">
    <source>
        <dbReference type="Pfam" id="PF20684"/>
    </source>
</evidence>
<evidence type="ECO:0000256" key="5">
    <source>
        <dbReference type="ARBA" id="ARBA00038359"/>
    </source>
</evidence>
<evidence type="ECO:0000256" key="2">
    <source>
        <dbReference type="ARBA" id="ARBA00022692"/>
    </source>
</evidence>
<dbReference type="InterPro" id="IPR049326">
    <property type="entry name" value="Rhodopsin_dom_fungi"/>
</dbReference>
<feature type="transmembrane region" description="Helical" evidence="7">
    <location>
        <begin position="136"/>
        <end position="159"/>
    </location>
</feature>
<evidence type="ECO:0000256" key="4">
    <source>
        <dbReference type="ARBA" id="ARBA00023136"/>
    </source>
</evidence>
<dbReference type="AlphaFoldDB" id="A0A1J7IBJ1"/>
<feature type="compositionally biased region" description="Polar residues" evidence="6">
    <location>
        <begin position="357"/>
        <end position="376"/>
    </location>
</feature>
<organism evidence="9 10">
    <name type="scientific">Coniochaeta ligniaria NRRL 30616</name>
    <dbReference type="NCBI Taxonomy" id="1408157"/>
    <lineage>
        <taxon>Eukaryota</taxon>
        <taxon>Fungi</taxon>
        <taxon>Dikarya</taxon>
        <taxon>Ascomycota</taxon>
        <taxon>Pezizomycotina</taxon>
        <taxon>Sordariomycetes</taxon>
        <taxon>Sordariomycetidae</taxon>
        <taxon>Coniochaetales</taxon>
        <taxon>Coniochaetaceae</taxon>
        <taxon>Coniochaeta</taxon>
    </lineage>
</organism>
<feature type="transmembrane region" description="Helical" evidence="7">
    <location>
        <begin position="211"/>
        <end position="231"/>
    </location>
</feature>
<dbReference type="InParanoid" id="A0A1J7IBJ1"/>
<feature type="transmembrane region" description="Helical" evidence="7">
    <location>
        <begin position="54"/>
        <end position="76"/>
    </location>
</feature>
<dbReference type="EMBL" id="KV875102">
    <property type="protein sequence ID" value="OIW25047.1"/>
    <property type="molecule type" value="Genomic_DNA"/>
</dbReference>
<dbReference type="PANTHER" id="PTHR33048:SF57">
    <property type="entry name" value="INTEGRAL MEMBRANE PROTEIN-RELATED"/>
    <property type="match status" value="1"/>
</dbReference>
<dbReference type="PANTHER" id="PTHR33048">
    <property type="entry name" value="PTH11-LIKE INTEGRAL MEMBRANE PROTEIN (AFU_ORTHOLOGUE AFUA_5G11245)"/>
    <property type="match status" value="1"/>
</dbReference>
<dbReference type="InterPro" id="IPR052337">
    <property type="entry name" value="SAT4-like"/>
</dbReference>
<evidence type="ECO:0000313" key="10">
    <source>
        <dbReference type="Proteomes" id="UP000182658"/>
    </source>
</evidence>
<dbReference type="GO" id="GO:0016020">
    <property type="term" value="C:membrane"/>
    <property type="evidence" value="ECO:0007669"/>
    <property type="project" value="UniProtKB-SubCell"/>
</dbReference>
<sequence>MAALPTKTPPFPIETGTQRSVLGVAFTFAILPVIAVILRVIARRIAARPLDASDYCIVVACVLAVALEGVSITGVLDCGIGYDHTINIIAQYGMDPVTKLLKFLWALSLGFSKISILLLYSTVFSVPLVIWTSRGLIVFIALWAVATVMAGCLICRPFAMNWDTTIPGGHCGNQVLSFTVTGVLNLVTDLMVLVLPLPYLYKLQMRLYKKLVLMGVFSIGLLTCVVSAIRIHTLSSMDFTDITYSIPQANIFSGLEPSVAVILACIPLLRPLLGRSKGSSDPGGRYASNHHATGSKALELKSKDGGNFVPLSDDSSQYRLRPVGPKHFADVSATERAAAGSRGSSDLEPDEVEGITVRSQWNVETAARSSGHGTIS</sequence>